<keyword evidence="4" id="KW-0539">Nucleus</keyword>
<evidence type="ECO:0000256" key="1">
    <source>
        <dbReference type="ARBA" id="ARBA00004604"/>
    </source>
</evidence>
<sequence length="708" mass="81991">MDNLEIAYDSDQEVSQNHSKFLEAVTQLDKKKRMDKAKRSEPTLEVSEFHLVKSGITNKNAVYLPELVSSLGQKGYQSQITKKLRSIQQKSKPISKPLEKPSAERVKMKFGFERTLKDLGKWNAIVARNRTATQLSFPLNTSKKKLKINPLTEFSNGFRLKSNLQQKLEALEPKPKELSTKENSDNKDEKKEERNKMTLEDVKTRRNKLARLRAQQSYKEAKAQRLRKIKSKKFHRIERKKKIKEQLIEFEELQKTNPEEALARLEQLDKSRAQERMSLRHKSTGQWAKNKQIRAKYDKETRQVLAEQLSIGRELTQKVAVIEDTDEDEESEAPFILPSNNKKICNEKTETKMKNKQDTETTSSGDVEKLECNKESDSKTSETLKAIDVDDMFDSMLENIRCKVDLKMQKIKKNLETESKVNKLKKEKNKKKKNSDYIPSLEFKESKQKPILDLPLEETISLSRENSQQDIDLTGLKTLANTEQEPANEINGHTADVNMQNYAQTEPQYLKTQVPDLDTGGEDVMDDSEQEEETQDVMDEAFADDEFAEEFRKEKEEEIKNSQPQDIDKSLPGWGKWAGTNIMVRKTRRKNKRFIVKFPKDAPRKDENKGDVIIFEGANQKLKEHLVSELPYPFTTVQDFEASIRAPLGRSFVPENAHRRLIQPSVVTKSGQVIEPMTEDVLVEKQPSVKRRIDKQKKKSMKNKKRCE</sequence>
<evidence type="ECO:0000256" key="4">
    <source>
        <dbReference type="ARBA" id="ARBA00023242"/>
    </source>
</evidence>
<dbReference type="FunCoup" id="E2B486">
    <property type="interactions" value="1147"/>
</dbReference>
<dbReference type="Pfam" id="PF04615">
    <property type="entry name" value="Utp14"/>
    <property type="match status" value="2"/>
</dbReference>
<dbReference type="Proteomes" id="UP000008237">
    <property type="component" value="Unassembled WGS sequence"/>
</dbReference>
<feature type="compositionally biased region" description="Basic and acidic residues" evidence="5">
    <location>
        <begin position="551"/>
        <end position="560"/>
    </location>
</feature>
<dbReference type="STRING" id="610380.E2B486"/>
<evidence type="ECO:0000256" key="3">
    <source>
        <dbReference type="ARBA" id="ARBA00022553"/>
    </source>
</evidence>
<evidence type="ECO:0000256" key="5">
    <source>
        <dbReference type="SAM" id="MobiDB-lite"/>
    </source>
</evidence>
<dbReference type="GO" id="GO:0006364">
    <property type="term" value="P:rRNA processing"/>
    <property type="evidence" value="ECO:0007669"/>
    <property type="project" value="InterPro"/>
</dbReference>
<dbReference type="OrthoDB" id="277439at2759"/>
<evidence type="ECO:0000313" key="7">
    <source>
        <dbReference type="Proteomes" id="UP000008237"/>
    </source>
</evidence>
<accession>E2B486</accession>
<feature type="region of interest" description="Disordered" evidence="5">
    <location>
        <begin position="685"/>
        <end position="708"/>
    </location>
</feature>
<dbReference type="GO" id="GO:0032040">
    <property type="term" value="C:small-subunit processome"/>
    <property type="evidence" value="ECO:0007669"/>
    <property type="project" value="InterPro"/>
</dbReference>
<dbReference type="AlphaFoldDB" id="E2B486"/>
<dbReference type="PANTHER" id="PTHR14150:SF12">
    <property type="entry name" value="U3 SMALL NUCLEOLAR RNA-ASSOCIATED PROTEIN 14 HOMOLOG A"/>
    <property type="match status" value="1"/>
</dbReference>
<keyword evidence="7" id="KW-1185">Reference proteome</keyword>
<comment type="similarity">
    <text evidence="2">Belongs to the UTP14 family.</text>
</comment>
<name>E2B486_HARSA</name>
<dbReference type="InterPro" id="IPR006709">
    <property type="entry name" value="SSU_processome_Utp14"/>
</dbReference>
<comment type="subcellular location">
    <subcellularLocation>
        <location evidence="1">Nucleus</location>
        <location evidence="1">Nucleolus</location>
    </subcellularLocation>
</comment>
<dbReference type="EMBL" id="GL445515">
    <property type="protein sequence ID" value="EFN89503.1"/>
    <property type="molecule type" value="Genomic_DNA"/>
</dbReference>
<keyword evidence="3" id="KW-0597">Phosphoprotein</keyword>
<dbReference type="PANTHER" id="PTHR14150">
    <property type="entry name" value="U3 SMALL NUCLEOLAR RNA-ASSOCIATED PROTEIN 14"/>
    <property type="match status" value="1"/>
</dbReference>
<feature type="compositionally biased region" description="Acidic residues" evidence="5">
    <location>
        <begin position="519"/>
        <end position="537"/>
    </location>
</feature>
<dbReference type="PhylomeDB" id="E2B486"/>
<gene>
    <name evidence="6" type="ORF">EAI_01735</name>
</gene>
<feature type="region of interest" description="Disordered" evidence="5">
    <location>
        <begin position="348"/>
        <end position="380"/>
    </location>
</feature>
<feature type="region of interest" description="Disordered" evidence="5">
    <location>
        <begin position="551"/>
        <end position="573"/>
    </location>
</feature>
<evidence type="ECO:0000313" key="6">
    <source>
        <dbReference type="EMBL" id="EFN89503.1"/>
    </source>
</evidence>
<protein>
    <submittedName>
        <fullName evidence="6">U3 small nucleolar RNA-associated protein 14-like protein A</fullName>
    </submittedName>
</protein>
<feature type="compositionally biased region" description="Basic and acidic residues" evidence="5">
    <location>
        <begin position="366"/>
        <end position="380"/>
    </location>
</feature>
<dbReference type="InParanoid" id="E2B486"/>
<evidence type="ECO:0000256" key="2">
    <source>
        <dbReference type="ARBA" id="ARBA00007774"/>
    </source>
</evidence>
<dbReference type="KEGG" id="hst:105184210"/>
<feature type="region of interest" description="Disordered" evidence="5">
    <location>
        <begin position="170"/>
        <end position="197"/>
    </location>
</feature>
<proteinExistence type="inferred from homology"/>
<feature type="compositionally biased region" description="Basic residues" evidence="5">
    <location>
        <begin position="688"/>
        <end position="708"/>
    </location>
</feature>
<dbReference type="OMA" id="QVIEPMD"/>
<feature type="compositionally biased region" description="Basic and acidic residues" evidence="5">
    <location>
        <begin position="348"/>
        <end position="359"/>
    </location>
</feature>
<reference evidence="6 7" key="1">
    <citation type="journal article" date="2010" name="Science">
        <title>Genomic comparison of the ants Camponotus floridanus and Harpegnathos saltator.</title>
        <authorList>
            <person name="Bonasio R."/>
            <person name="Zhang G."/>
            <person name="Ye C."/>
            <person name="Mutti N.S."/>
            <person name="Fang X."/>
            <person name="Qin N."/>
            <person name="Donahue G."/>
            <person name="Yang P."/>
            <person name="Li Q."/>
            <person name="Li C."/>
            <person name="Zhang P."/>
            <person name="Huang Z."/>
            <person name="Berger S.L."/>
            <person name="Reinberg D."/>
            <person name="Wang J."/>
            <person name="Liebig J."/>
        </authorList>
    </citation>
    <scope>NUCLEOTIDE SEQUENCE [LARGE SCALE GENOMIC DNA]</scope>
    <source>
        <strain evidence="6 7">R22 G/1</strain>
    </source>
</reference>
<organism evidence="7">
    <name type="scientific">Harpegnathos saltator</name>
    <name type="common">Jerdon's jumping ant</name>
    <dbReference type="NCBI Taxonomy" id="610380"/>
    <lineage>
        <taxon>Eukaryota</taxon>
        <taxon>Metazoa</taxon>
        <taxon>Ecdysozoa</taxon>
        <taxon>Arthropoda</taxon>
        <taxon>Hexapoda</taxon>
        <taxon>Insecta</taxon>
        <taxon>Pterygota</taxon>
        <taxon>Neoptera</taxon>
        <taxon>Endopterygota</taxon>
        <taxon>Hymenoptera</taxon>
        <taxon>Apocrita</taxon>
        <taxon>Aculeata</taxon>
        <taxon>Formicoidea</taxon>
        <taxon>Formicidae</taxon>
        <taxon>Ponerinae</taxon>
        <taxon>Ponerini</taxon>
        <taxon>Harpegnathos</taxon>
    </lineage>
</organism>
<feature type="region of interest" description="Disordered" evidence="5">
    <location>
        <begin position="518"/>
        <end position="537"/>
    </location>
</feature>